<dbReference type="Gene3D" id="3.30.700.20">
    <property type="entry name" value="Hypothetical protein ph0010, domain 1"/>
    <property type="match status" value="1"/>
</dbReference>
<dbReference type="Pfam" id="PF01871">
    <property type="entry name" value="AMMECR1"/>
    <property type="match status" value="1"/>
</dbReference>
<dbReference type="EMBL" id="CP063406">
    <property type="protein sequence ID" value="QSZ31185.1"/>
    <property type="molecule type" value="Genomic_DNA"/>
</dbReference>
<keyword evidence="4" id="KW-1185">Reference proteome</keyword>
<dbReference type="InterPro" id="IPR002733">
    <property type="entry name" value="AMMECR1_domain"/>
</dbReference>
<dbReference type="InterPro" id="IPR027485">
    <property type="entry name" value="AMMECR1_N"/>
</dbReference>
<accession>A0A8A3NZV9</accession>
<evidence type="ECO:0000313" key="3">
    <source>
        <dbReference type="EMBL" id="QSZ31185.1"/>
    </source>
</evidence>
<feature type="region of interest" description="Disordered" evidence="1">
    <location>
        <begin position="42"/>
        <end position="146"/>
    </location>
</feature>
<reference evidence="3" key="1">
    <citation type="submission" date="2020-10" db="EMBL/GenBank/DDBJ databases">
        <title>Genome Sequence of Monilinia vaccinii-corymbosi Sheds Light on Mummy Berry Disease Infection of Blueberry and Mating Type.</title>
        <authorList>
            <person name="Yow A.G."/>
            <person name="Zhang Y."/>
            <person name="Bansal K."/>
            <person name="Eacker S.M."/>
            <person name="Sullivan S."/>
            <person name="Liachko I."/>
            <person name="Cubeta M.A."/>
            <person name="Rollins J.A."/>
            <person name="Ashrafi H."/>
        </authorList>
    </citation>
    <scope>NUCLEOTIDE SEQUENCE</scope>
    <source>
        <strain evidence="3">RL-1</strain>
    </source>
</reference>
<dbReference type="InterPro" id="IPR023473">
    <property type="entry name" value="AMMECR1"/>
</dbReference>
<organism evidence="3 4">
    <name type="scientific">Monilinia vaccinii-corymbosi</name>
    <dbReference type="NCBI Taxonomy" id="61207"/>
    <lineage>
        <taxon>Eukaryota</taxon>
        <taxon>Fungi</taxon>
        <taxon>Dikarya</taxon>
        <taxon>Ascomycota</taxon>
        <taxon>Pezizomycotina</taxon>
        <taxon>Leotiomycetes</taxon>
        <taxon>Helotiales</taxon>
        <taxon>Sclerotiniaceae</taxon>
        <taxon>Monilinia</taxon>
    </lineage>
</organism>
<feature type="compositionally biased region" description="Low complexity" evidence="1">
    <location>
        <begin position="56"/>
        <end position="81"/>
    </location>
</feature>
<protein>
    <recommendedName>
        <fullName evidence="2">AMMECR1 domain-containing protein</fullName>
    </recommendedName>
</protein>
<evidence type="ECO:0000259" key="2">
    <source>
        <dbReference type="Pfam" id="PF01871"/>
    </source>
</evidence>
<feature type="compositionally biased region" description="Low complexity" evidence="1">
    <location>
        <begin position="94"/>
        <end position="136"/>
    </location>
</feature>
<dbReference type="Proteomes" id="UP000672032">
    <property type="component" value="Chromosome 2"/>
</dbReference>
<dbReference type="SUPFAM" id="SSF143447">
    <property type="entry name" value="AMMECR1-like"/>
    <property type="match status" value="1"/>
</dbReference>
<sequence>MATPDLCLYCFEVLTSFHEKTPTLALETVQRLWKAYPKGLELPSSPEVEEEEDPPALDVPLKPTVNTNPNANTNTNTNTSTARHPIIQRITRATSGSSTPSSSSSSERTSTSNSTDATTPSSSTTSFTPIGISPSTRNTAQLPTPRNLANWASPLFVTWNTLSSSNHPHQNSPTLRGCIGTFSAEPIKTSLKEYALTSAIHDTRFTPITLEELPTLEVAVTLLTDFETCSHPLDWEIGVHGIRITFYYKNKRYGACYLPDVAVEQEWDREETVVSAMRKAGWGGRREKWREVGQLNVIKYQGRKESVTWKEYNEWKSWVQKFMHEMKASNPKEAIDAADAAAAAAAAERS</sequence>
<dbReference type="InterPro" id="IPR036071">
    <property type="entry name" value="AMMECR1_dom_sf"/>
</dbReference>
<name>A0A8A3NZV9_9HELO</name>
<dbReference type="OrthoDB" id="24630at2759"/>
<feature type="domain" description="AMMECR1" evidence="2">
    <location>
        <begin position="143"/>
        <end position="301"/>
    </location>
</feature>
<gene>
    <name evidence="3" type="ORF">DSL72_000748</name>
</gene>
<evidence type="ECO:0000256" key="1">
    <source>
        <dbReference type="SAM" id="MobiDB-lite"/>
    </source>
</evidence>
<dbReference type="AlphaFoldDB" id="A0A8A3NZV9"/>
<proteinExistence type="predicted"/>
<dbReference type="PANTHER" id="PTHR13016:SF0">
    <property type="entry name" value="AMME SYNDROME CANDIDATE GENE 1 PROTEIN"/>
    <property type="match status" value="1"/>
</dbReference>
<dbReference type="PANTHER" id="PTHR13016">
    <property type="entry name" value="AMMECR1 HOMOLOG"/>
    <property type="match status" value="1"/>
</dbReference>
<dbReference type="NCBIfam" id="TIGR00296">
    <property type="entry name" value="TIGR00296 family protein"/>
    <property type="match status" value="1"/>
</dbReference>
<evidence type="ECO:0000313" key="4">
    <source>
        <dbReference type="Proteomes" id="UP000672032"/>
    </source>
</evidence>